<dbReference type="SUPFAM" id="SSF103473">
    <property type="entry name" value="MFS general substrate transporter"/>
    <property type="match status" value="1"/>
</dbReference>
<feature type="transmembrane region" description="Helical" evidence="4">
    <location>
        <begin position="57"/>
        <end position="76"/>
    </location>
</feature>
<dbReference type="Proteomes" id="UP001597128">
    <property type="component" value="Unassembled WGS sequence"/>
</dbReference>
<feature type="transmembrane region" description="Helical" evidence="4">
    <location>
        <begin position="344"/>
        <end position="366"/>
    </location>
</feature>
<dbReference type="PANTHER" id="PTHR23523:SF2">
    <property type="entry name" value="2-NITROIMIDAZOLE TRANSPORTER"/>
    <property type="match status" value="1"/>
</dbReference>
<evidence type="ECO:0000256" key="3">
    <source>
        <dbReference type="ARBA" id="ARBA00023136"/>
    </source>
</evidence>
<feature type="transmembrane region" description="Helical" evidence="4">
    <location>
        <begin position="221"/>
        <end position="245"/>
    </location>
</feature>
<feature type="transmembrane region" description="Helical" evidence="4">
    <location>
        <begin position="372"/>
        <end position="391"/>
    </location>
</feature>
<evidence type="ECO:0000259" key="5">
    <source>
        <dbReference type="PROSITE" id="PS50850"/>
    </source>
</evidence>
<organism evidence="6 7">
    <name type="scientific">Methylophilus luteus</name>
    <dbReference type="NCBI Taxonomy" id="640108"/>
    <lineage>
        <taxon>Bacteria</taxon>
        <taxon>Pseudomonadati</taxon>
        <taxon>Pseudomonadota</taxon>
        <taxon>Betaproteobacteria</taxon>
        <taxon>Nitrosomonadales</taxon>
        <taxon>Methylophilaceae</taxon>
        <taxon>Methylophilus</taxon>
    </lineage>
</organism>
<sequence length="398" mass="41985">MKRDLDRAKDKRTGFSKAEWGLVLAIVLVAMALRPGIVSMGPALPAMIEAFQLSHAMASLMTAIPDLLMGALALPTPWLVRRFGVNKVLMLALGLLSLAIGMRAYADSQGLLISATLGVGAGIAVAGAMFAGIVKASFADRAALMIGIYATALSLGSTLSAGLTGWILQSAGWRLAIGVWAIAGVIALFAWWRVMPTAVTTQAVPHTAATPVARLPLRTPVAWLIALYFACVNFLFYSILTWTAAMYQEQGMPAAEAGAVLASFTFCFMLANPVVGMLSKRLDRRGWLAGCSIVSTIGLAGMATAGAWPWLWVPLTAFGLGGAFTLAMTLPLDHTHTPDAANRWNAFVLTIGYLIAASGPFIMGVMHDHSGHFTGGFQMLVGVSALMLLLATRLKPPA</sequence>
<dbReference type="InterPro" id="IPR036259">
    <property type="entry name" value="MFS_trans_sf"/>
</dbReference>
<dbReference type="EMBL" id="JBHTKB010000001">
    <property type="protein sequence ID" value="MFD0913706.1"/>
    <property type="molecule type" value="Genomic_DNA"/>
</dbReference>
<feature type="domain" description="Major facilitator superfamily (MFS) profile" evidence="5">
    <location>
        <begin position="20"/>
        <end position="398"/>
    </location>
</feature>
<feature type="transmembrane region" description="Helical" evidence="4">
    <location>
        <begin position="20"/>
        <end position="37"/>
    </location>
</feature>
<keyword evidence="2 4" id="KW-1133">Transmembrane helix</keyword>
<accession>A0ABW3FA99</accession>
<evidence type="ECO:0000313" key="7">
    <source>
        <dbReference type="Proteomes" id="UP001597128"/>
    </source>
</evidence>
<evidence type="ECO:0000256" key="1">
    <source>
        <dbReference type="ARBA" id="ARBA00022692"/>
    </source>
</evidence>
<feature type="transmembrane region" description="Helical" evidence="4">
    <location>
        <begin position="257"/>
        <end position="275"/>
    </location>
</feature>
<keyword evidence="7" id="KW-1185">Reference proteome</keyword>
<dbReference type="RefSeq" id="WP_379057081.1">
    <property type="nucleotide sequence ID" value="NZ_JBHTKB010000001.1"/>
</dbReference>
<feature type="transmembrane region" description="Helical" evidence="4">
    <location>
        <begin position="173"/>
        <end position="192"/>
    </location>
</feature>
<feature type="transmembrane region" description="Helical" evidence="4">
    <location>
        <begin position="287"/>
        <end position="305"/>
    </location>
</feature>
<dbReference type="InterPro" id="IPR052524">
    <property type="entry name" value="MFS_Cyanate_Porter"/>
</dbReference>
<feature type="transmembrane region" description="Helical" evidence="4">
    <location>
        <begin position="88"/>
        <end position="106"/>
    </location>
</feature>
<gene>
    <name evidence="6" type="ORF">ACFQ1Z_09140</name>
</gene>
<evidence type="ECO:0000313" key="6">
    <source>
        <dbReference type="EMBL" id="MFD0913706.1"/>
    </source>
</evidence>
<dbReference type="InterPro" id="IPR020846">
    <property type="entry name" value="MFS_dom"/>
</dbReference>
<evidence type="ECO:0000256" key="4">
    <source>
        <dbReference type="SAM" id="Phobius"/>
    </source>
</evidence>
<feature type="transmembrane region" description="Helical" evidence="4">
    <location>
        <begin position="311"/>
        <end position="332"/>
    </location>
</feature>
<proteinExistence type="predicted"/>
<dbReference type="Pfam" id="PF07690">
    <property type="entry name" value="MFS_1"/>
    <property type="match status" value="1"/>
</dbReference>
<dbReference type="Gene3D" id="1.20.1250.20">
    <property type="entry name" value="MFS general substrate transporter like domains"/>
    <property type="match status" value="2"/>
</dbReference>
<name>A0ABW3FA99_9PROT</name>
<reference evidence="7" key="1">
    <citation type="journal article" date="2019" name="Int. J. Syst. Evol. Microbiol.">
        <title>The Global Catalogue of Microorganisms (GCM) 10K type strain sequencing project: providing services to taxonomists for standard genome sequencing and annotation.</title>
        <authorList>
            <consortium name="The Broad Institute Genomics Platform"/>
            <consortium name="The Broad Institute Genome Sequencing Center for Infectious Disease"/>
            <person name="Wu L."/>
            <person name="Ma J."/>
        </authorList>
    </citation>
    <scope>NUCLEOTIDE SEQUENCE [LARGE SCALE GENOMIC DNA]</scope>
    <source>
        <strain evidence="7">CCUG 58412</strain>
    </source>
</reference>
<feature type="transmembrane region" description="Helical" evidence="4">
    <location>
        <begin position="146"/>
        <end position="167"/>
    </location>
</feature>
<evidence type="ECO:0000256" key="2">
    <source>
        <dbReference type="ARBA" id="ARBA00022989"/>
    </source>
</evidence>
<feature type="transmembrane region" description="Helical" evidence="4">
    <location>
        <begin position="112"/>
        <end position="134"/>
    </location>
</feature>
<protein>
    <submittedName>
        <fullName evidence="6">CynX/NimT family MFS transporter</fullName>
    </submittedName>
</protein>
<dbReference type="PROSITE" id="PS50850">
    <property type="entry name" value="MFS"/>
    <property type="match status" value="1"/>
</dbReference>
<dbReference type="InterPro" id="IPR011701">
    <property type="entry name" value="MFS"/>
</dbReference>
<comment type="caution">
    <text evidence="6">The sequence shown here is derived from an EMBL/GenBank/DDBJ whole genome shotgun (WGS) entry which is preliminary data.</text>
</comment>
<keyword evidence="1 4" id="KW-0812">Transmembrane</keyword>
<keyword evidence="3 4" id="KW-0472">Membrane</keyword>
<dbReference type="PANTHER" id="PTHR23523">
    <property type="match status" value="1"/>
</dbReference>